<dbReference type="InterPro" id="IPR002035">
    <property type="entry name" value="VWF_A"/>
</dbReference>
<feature type="chain" id="PRO_5020491598" evidence="1">
    <location>
        <begin position="23"/>
        <end position="286"/>
    </location>
</feature>
<dbReference type="InterPro" id="IPR022472">
    <property type="entry name" value="VPLPA-CTERM"/>
</dbReference>
<dbReference type="AlphaFoldDB" id="A0A4R2PT61"/>
<organism evidence="3 4">
    <name type="scientific">Rhodovulum marinum</name>
    <dbReference type="NCBI Taxonomy" id="320662"/>
    <lineage>
        <taxon>Bacteria</taxon>
        <taxon>Pseudomonadati</taxon>
        <taxon>Pseudomonadota</taxon>
        <taxon>Alphaproteobacteria</taxon>
        <taxon>Rhodobacterales</taxon>
        <taxon>Paracoccaceae</taxon>
        <taxon>Rhodovulum</taxon>
    </lineage>
</organism>
<proteinExistence type="predicted"/>
<name>A0A4R2PT61_9RHOB</name>
<keyword evidence="4" id="KW-1185">Reference proteome</keyword>
<evidence type="ECO:0000259" key="2">
    <source>
        <dbReference type="PROSITE" id="PS50234"/>
    </source>
</evidence>
<dbReference type="RefSeq" id="WP_165915641.1">
    <property type="nucleotide sequence ID" value="NZ_SLXP01000015.1"/>
</dbReference>
<dbReference type="Gene3D" id="3.40.50.410">
    <property type="entry name" value="von Willebrand factor, type A domain"/>
    <property type="match status" value="1"/>
</dbReference>
<sequence length="286" mass="28994">MNKIKGFAAALVVSSAAVTANAAPVDVDIMFVIDQSGSMSNEFSTLSANISTFVNGLAGSADVSSVGIGLVTYEEASLGVGNAGCSSDPNEPCLRLWNPISTSADLTSLQSSLSTAAANVFGGTEDTAHAIGSVLPGGALFQAAGWRNNTVKSVVTITDESGNNLSSYSYGGLTGYAAIGKQLDDAQYLNNIITNTGLFGTFEPASRPFDADPAVYQALFDLNQFTGSNADPAAFLTQFAAAKLGEITTGGTTTGGSNVVPLPAAGWLLLAGLGGMGVVGRRRKTA</sequence>
<dbReference type="Proteomes" id="UP000294835">
    <property type="component" value="Unassembled WGS sequence"/>
</dbReference>
<evidence type="ECO:0000313" key="4">
    <source>
        <dbReference type="Proteomes" id="UP000294835"/>
    </source>
</evidence>
<accession>A0A4R2PT61</accession>
<dbReference type="InterPro" id="IPR013424">
    <property type="entry name" value="Ice-binding_C"/>
</dbReference>
<feature type="signal peptide" evidence="1">
    <location>
        <begin position="1"/>
        <end position="22"/>
    </location>
</feature>
<feature type="domain" description="VWFA" evidence="2">
    <location>
        <begin position="28"/>
        <end position="159"/>
    </location>
</feature>
<keyword evidence="1" id="KW-0732">Signal</keyword>
<dbReference type="NCBIfam" id="TIGR03370">
    <property type="entry name" value="VPLPA-CTERM"/>
    <property type="match status" value="1"/>
</dbReference>
<reference evidence="3 4" key="1">
    <citation type="submission" date="2019-03" db="EMBL/GenBank/DDBJ databases">
        <title>Genomic Encyclopedia of Type Strains, Phase IV (KMG-IV): sequencing the most valuable type-strain genomes for metagenomic binning, comparative biology and taxonomic classification.</title>
        <authorList>
            <person name="Goeker M."/>
        </authorList>
    </citation>
    <scope>NUCLEOTIDE SEQUENCE [LARGE SCALE GENOMIC DNA]</scope>
    <source>
        <strain evidence="3 4">DSM 18063</strain>
    </source>
</reference>
<dbReference type="PROSITE" id="PS50234">
    <property type="entry name" value="VWFA"/>
    <property type="match status" value="1"/>
</dbReference>
<protein>
    <submittedName>
        <fullName evidence="3">Putative secreted protein</fullName>
    </submittedName>
</protein>
<dbReference type="Pfam" id="PF07589">
    <property type="entry name" value="PEP-CTERM"/>
    <property type="match status" value="1"/>
</dbReference>
<dbReference type="InterPro" id="IPR036465">
    <property type="entry name" value="vWFA_dom_sf"/>
</dbReference>
<evidence type="ECO:0000313" key="3">
    <source>
        <dbReference type="EMBL" id="TCP39007.1"/>
    </source>
</evidence>
<dbReference type="SUPFAM" id="SSF53300">
    <property type="entry name" value="vWA-like"/>
    <property type="match status" value="1"/>
</dbReference>
<gene>
    <name evidence="3" type="ORF">EV662_11548</name>
</gene>
<evidence type="ECO:0000256" key="1">
    <source>
        <dbReference type="SAM" id="SignalP"/>
    </source>
</evidence>
<comment type="caution">
    <text evidence="3">The sequence shown here is derived from an EMBL/GenBank/DDBJ whole genome shotgun (WGS) entry which is preliminary data.</text>
</comment>
<dbReference type="Pfam" id="PF00092">
    <property type="entry name" value="VWA"/>
    <property type="match status" value="1"/>
</dbReference>
<dbReference type="EMBL" id="SLXP01000015">
    <property type="protein sequence ID" value="TCP39007.1"/>
    <property type="molecule type" value="Genomic_DNA"/>
</dbReference>